<organism evidence="2">
    <name type="scientific">marine metagenome</name>
    <dbReference type="NCBI Taxonomy" id="408172"/>
    <lineage>
        <taxon>unclassified sequences</taxon>
        <taxon>metagenomes</taxon>
        <taxon>ecological metagenomes</taxon>
    </lineage>
</organism>
<feature type="domain" description="Lipoprotein LPP20-like" evidence="1">
    <location>
        <begin position="36"/>
        <end position="133"/>
    </location>
</feature>
<accession>A0A383BC10</accession>
<gene>
    <name evidence="2" type="ORF">METZ01_LOCUS470268</name>
</gene>
<protein>
    <recommendedName>
        <fullName evidence="1">Lipoprotein LPP20-like domain-containing protein</fullName>
    </recommendedName>
</protein>
<dbReference type="Gene3D" id="3.10.28.20">
    <property type="entry name" value="Acetamidase/Formamidase-like domains"/>
    <property type="match status" value="1"/>
</dbReference>
<evidence type="ECO:0000259" key="1">
    <source>
        <dbReference type="Pfam" id="PF02169"/>
    </source>
</evidence>
<dbReference type="InterPro" id="IPR024952">
    <property type="entry name" value="LPP20-like_dom"/>
</dbReference>
<sequence>MYYLNNKRLLVMGFLTLFIISCAAPKSSLPDFFLNPPTSSEYLYGVGNAQKANLALARQTATARARTEVANAVSVKVSSVIKDFLQQSGVGENAQALEFTESVSKQVANISLSGAVVKEASQGDDGMIYVLVEYPLSAVRQAALEEAKKREAQYTELKARQSFEDLEKEIAKLD</sequence>
<name>A0A383BC10_9ZZZZ</name>
<evidence type="ECO:0000313" key="2">
    <source>
        <dbReference type="EMBL" id="SVE17414.1"/>
    </source>
</evidence>
<dbReference type="PROSITE" id="PS51257">
    <property type="entry name" value="PROKAR_LIPOPROTEIN"/>
    <property type="match status" value="1"/>
</dbReference>
<proteinExistence type="predicted"/>
<reference evidence="2" key="1">
    <citation type="submission" date="2018-05" db="EMBL/GenBank/DDBJ databases">
        <authorList>
            <person name="Lanie J.A."/>
            <person name="Ng W.-L."/>
            <person name="Kazmierczak K.M."/>
            <person name="Andrzejewski T.M."/>
            <person name="Davidsen T.M."/>
            <person name="Wayne K.J."/>
            <person name="Tettelin H."/>
            <person name="Glass J.I."/>
            <person name="Rusch D."/>
            <person name="Podicherti R."/>
            <person name="Tsui H.-C.T."/>
            <person name="Winkler M.E."/>
        </authorList>
    </citation>
    <scope>NUCLEOTIDE SEQUENCE</scope>
</reference>
<dbReference type="EMBL" id="UINC01199133">
    <property type="protein sequence ID" value="SVE17414.1"/>
    <property type="molecule type" value="Genomic_DNA"/>
</dbReference>
<dbReference type="AlphaFoldDB" id="A0A383BC10"/>
<dbReference type="Pfam" id="PF02169">
    <property type="entry name" value="LPP20"/>
    <property type="match status" value="1"/>
</dbReference>